<dbReference type="GO" id="GO:0006310">
    <property type="term" value="P:DNA recombination"/>
    <property type="evidence" value="ECO:0007669"/>
    <property type="project" value="UniProtKB-KW"/>
</dbReference>
<dbReference type="SUPFAM" id="SSF56349">
    <property type="entry name" value="DNA breaking-rejoining enzymes"/>
    <property type="match status" value="1"/>
</dbReference>
<comment type="similarity">
    <text evidence="1">Belongs to the 'phage' integrase family.</text>
</comment>
<proteinExistence type="inferred from homology"/>
<dbReference type="STRING" id="84022.CACET_c19260"/>
<dbReference type="RefSeq" id="WP_044822899.1">
    <property type="nucleotide sequence ID" value="NZ_CP009687.1"/>
</dbReference>
<evidence type="ECO:0000313" key="4">
    <source>
        <dbReference type="EMBL" id="AKL95374.1"/>
    </source>
</evidence>
<organism evidence="4 5">
    <name type="scientific">Clostridium aceticum</name>
    <dbReference type="NCBI Taxonomy" id="84022"/>
    <lineage>
        <taxon>Bacteria</taxon>
        <taxon>Bacillati</taxon>
        <taxon>Bacillota</taxon>
        <taxon>Clostridia</taxon>
        <taxon>Eubacteriales</taxon>
        <taxon>Clostridiaceae</taxon>
        <taxon>Clostridium</taxon>
    </lineage>
</organism>
<dbReference type="InterPro" id="IPR011010">
    <property type="entry name" value="DNA_brk_join_enz"/>
</dbReference>
<dbReference type="OrthoDB" id="283809at2"/>
<dbReference type="InterPro" id="IPR044068">
    <property type="entry name" value="CB"/>
</dbReference>
<evidence type="ECO:0000256" key="3">
    <source>
        <dbReference type="ARBA" id="ARBA00023172"/>
    </source>
</evidence>
<evidence type="ECO:0000256" key="2">
    <source>
        <dbReference type="ARBA" id="ARBA00023125"/>
    </source>
</evidence>
<dbReference type="PANTHER" id="PTHR30349">
    <property type="entry name" value="PHAGE INTEGRASE-RELATED"/>
    <property type="match status" value="1"/>
</dbReference>
<name>A0A0D8IFF0_9CLOT</name>
<dbReference type="Proteomes" id="UP000035704">
    <property type="component" value="Chromosome"/>
</dbReference>
<keyword evidence="3" id="KW-0233">DNA recombination</keyword>
<dbReference type="EMBL" id="CP009687">
    <property type="protein sequence ID" value="AKL95374.1"/>
    <property type="molecule type" value="Genomic_DNA"/>
</dbReference>
<evidence type="ECO:0000313" key="5">
    <source>
        <dbReference type="Proteomes" id="UP000035704"/>
    </source>
</evidence>
<dbReference type="GO" id="GO:0015074">
    <property type="term" value="P:DNA integration"/>
    <property type="evidence" value="ECO:0007669"/>
    <property type="project" value="InterPro"/>
</dbReference>
<dbReference type="InterPro" id="IPR010998">
    <property type="entry name" value="Integrase_recombinase_N"/>
</dbReference>
<keyword evidence="5" id="KW-1185">Reference proteome</keyword>
<dbReference type="PATRIC" id="fig|84022.5.peg.50"/>
<reference evidence="4 5" key="1">
    <citation type="submission" date="2014-10" db="EMBL/GenBank/DDBJ databases">
        <title>Genome sequence of Clostridium aceticum DSM 1496.</title>
        <authorList>
            <person name="Poehlein A."/>
            <person name="Schiel-Bengelsdorf B."/>
            <person name="Gottschalk G."/>
            <person name="Duerre P."/>
            <person name="Daniel R."/>
        </authorList>
    </citation>
    <scope>NUCLEOTIDE SEQUENCE [LARGE SCALE GENOMIC DNA]</scope>
    <source>
        <strain evidence="4 5">DSM 1496</strain>
    </source>
</reference>
<dbReference type="InterPro" id="IPR002104">
    <property type="entry name" value="Integrase_catalytic"/>
</dbReference>
<accession>A0A0D8IFF0</accession>
<keyword evidence="2" id="KW-0238">DNA-binding</keyword>
<dbReference type="Pfam" id="PF00589">
    <property type="entry name" value="Phage_integrase"/>
    <property type="match status" value="1"/>
</dbReference>
<dbReference type="AlphaFoldDB" id="A0A0D8IFF0"/>
<dbReference type="InterPro" id="IPR013762">
    <property type="entry name" value="Integrase-like_cat_sf"/>
</dbReference>
<dbReference type="PROSITE" id="PS51898">
    <property type="entry name" value="TYR_RECOMBINASE"/>
    <property type="match status" value="1"/>
</dbReference>
<gene>
    <name evidence="4" type="primary">xerC</name>
    <name evidence="4" type="ORF">CACET_c19260</name>
</gene>
<evidence type="ECO:0000256" key="1">
    <source>
        <dbReference type="ARBA" id="ARBA00008857"/>
    </source>
</evidence>
<dbReference type="Gene3D" id="1.10.150.130">
    <property type="match status" value="1"/>
</dbReference>
<dbReference type="PANTHER" id="PTHR30349:SF41">
    <property type="entry name" value="INTEGRASE_RECOMBINASE PROTEIN MJ0367-RELATED"/>
    <property type="match status" value="1"/>
</dbReference>
<protein>
    <submittedName>
        <fullName evidence="4">Site-specific recombinase XerD</fullName>
    </submittedName>
</protein>
<dbReference type="Gene3D" id="1.10.443.10">
    <property type="entry name" value="Intergrase catalytic core"/>
    <property type="match status" value="1"/>
</dbReference>
<dbReference type="PROSITE" id="PS51900">
    <property type="entry name" value="CB"/>
    <property type="match status" value="1"/>
</dbReference>
<dbReference type="GO" id="GO:0003677">
    <property type="term" value="F:DNA binding"/>
    <property type="evidence" value="ECO:0007669"/>
    <property type="project" value="UniProtKB-UniRule"/>
</dbReference>
<sequence length="372" mass="43483">MKNKLSIHNKSDKPDNIVLKENQIIERCLEIEAQLPDFMRDFFLYLKNGVALSTRLAYLEDIFFFCRYLVQESSLSQANTISEISIEEFNKINAKDINRFLGDYCSRYTMENSEYIKVMENHNRALARKKSSLSVLFKFLFRDEIVEKNITDGFNPIRLPKPQPDAIKRLEIDEVAKMLEIVETGEVFTDKEKIYWEKTKLRDKAIIVLFVTYGLRVSELQQLNISSFNFNRGDFKIYRKRGKEVLMPLNKTCEKVIKEYVTKERSTETSLDEMSKDALFLSLQNKRMTIRAIRNLVKKYTALALGTSRGQGYSPHKLRATAATSLIQQGFSIYDVQNLLDHDNVTTTQLYAAHKIDVKREIVKNFEWIEEE</sequence>
<dbReference type="KEGG" id="cace:CACET_c19260"/>
<dbReference type="InterPro" id="IPR050090">
    <property type="entry name" value="Tyrosine_recombinase_XerCD"/>
</dbReference>